<accession>A0A4R5QF33</accession>
<feature type="region of interest" description="Disordered" evidence="1">
    <location>
        <begin position="1"/>
        <end position="20"/>
    </location>
</feature>
<dbReference type="AlphaFoldDB" id="A0A4R5QF33"/>
<dbReference type="RefSeq" id="WP_133289905.1">
    <property type="nucleotide sequence ID" value="NZ_SMSJ01000023.1"/>
</dbReference>
<evidence type="ECO:0000256" key="1">
    <source>
        <dbReference type="SAM" id="MobiDB-lite"/>
    </source>
</evidence>
<keyword evidence="3" id="KW-1185">Reference proteome</keyword>
<evidence type="ECO:0008006" key="4">
    <source>
        <dbReference type="Google" id="ProtNLM"/>
    </source>
</evidence>
<sequence length="100" mass="11004">MTPDALRRSAAAETTPPPGLAGPLLALWWDSRGDWTRAHEAAQAGDDAESAWVHAYLHRREGDLANADYWYRRAGRHHPAMPLEAEWAAIAAALLPVSPR</sequence>
<protein>
    <recommendedName>
        <fullName evidence="4">Sel1 repeat family protein</fullName>
    </recommendedName>
</protein>
<organism evidence="2 3">
    <name type="scientific">Dankookia rubra</name>
    <dbReference type="NCBI Taxonomy" id="1442381"/>
    <lineage>
        <taxon>Bacteria</taxon>
        <taxon>Pseudomonadati</taxon>
        <taxon>Pseudomonadota</taxon>
        <taxon>Alphaproteobacteria</taxon>
        <taxon>Acetobacterales</taxon>
        <taxon>Roseomonadaceae</taxon>
        <taxon>Dankookia</taxon>
    </lineage>
</organism>
<evidence type="ECO:0000313" key="3">
    <source>
        <dbReference type="Proteomes" id="UP000295096"/>
    </source>
</evidence>
<gene>
    <name evidence="2" type="ORF">E2C06_17495</name>
</gene>
<dbReference type="OrthoDB" id="370799at2"/>
<evidence type="ECO:0000313" key="2">
    <source>
        <dbReference type="EMBL" id="TDH61299.1"/>
    </source>
</evidence>
<reference evidence="2 3" key="1">
    <citation type="journal article" date="2016" name="J. Microbiol.">
        <title>Dankookia rubra gen. nov., sp. nov., an alphaproteobacterium isolated from sediment of a shallow stream.</title>
        <authorList>
            <person name="Kim W.H."/>
            <person name="Kim D.H."/>
            <person name="Kang K."/>
            <person name="Ahn T.Y."/>
        </authorList>
    </citation>
    <scope>NUCLEOTIDE SEQUENCE [LARGE SCALE GENOMIC DNA]</scope>
    <source>
        <strain evidence="2 3">JCM30602</strain>
    </source>
</reference>
<name>A0A4R5QF33_9PROT</name>
<dbReference type="Proteomes" id="UP000295096">
    <property type="component" value="Unassembled WGS sequence"/>
</dbReference>
<dbReference type="EMBL" id="SMSJ01000023">
    <property type="protein sequence ID" value="TDH61299.1"/>
    <property type="molecule type" value="Genomic_DNA"/>
</dbReference>
<proteinExistence type="predicted"/>
<comment type="caution">
    <text evidence="2">The sequence shown here is derived from an EMBL/GenBank/DDBJ whole genome shotgun (WGS) entry which is preliminary data.</text>
</comment>